<sequence>EDYFNILPNGNMGIGTTTPDAKLSVNGNIHAREVKVDLNGWPDYVFKKNYPLATLDELKAYIEKNQHLPGMPSEADVRQNGVNLGEIVKLQTKKIEELTLYLIEKDKRDKEKDARIQSQQEQLQIQQQQIDQLKQQQASLIKAFESHRR</sequence>
<dbReference type="AlphaFoldDB" id="A0A2U2PC56"/>
<feature type="coiled-coil region" evidence="1">
    <location>
        <begin position="116"/>
        <end position="143"/>
    </location>
</feature>
<evidence type="ECO:0000256" key="1">
    <source>
        <dbReference type="SAM" id="Coils"/>
    </source>
</evidence>
<name>A0A2U2PC56_9SPHI</name>
<accession>A0A2U2PC56</accession>
<keyword evidence="3" id="KW-1185">Reference proteome</keyword>
<protein>
    <submittedName>
        <fullName evidence="2">Uncharacterized protein</fullName>
    </submittedName>
</protein>
<dbReference type="Proteomes" id="UP000245647">
    <property type="component" value="Unassembled WGS sequence"/>
</dbReference>
<proteinExistence type="predicted"/>
<evidence type="ECO:0000313" key="2">
    <source>
        <dbReference type="EMBL" id="PWG78962.1"/>
    </source>
</evidence>
<keyword evidence="1" id="KW-0175">Coiled coil</keyword>
<comment type="caution">
    <text evidence="2">The sequence shown here is derived from an EMBL/GenBank/DDBJ whole genome shotgun (WGS) entry which is preliminary data.</text>
</comment>
<dbReference type="EMBL" id="QEAS01000019">
    <property type="protein sequence ID" value="PWG78962.1"/>
    <property type="molecule type" value="Genomic_DNA"/>
</dbReference>
<organism evidence="2 3">
    <name type="scientific">Pararcticibacter amylolyticus</name>
    <dbReference type="NCBI Taxonomy" id="2173175"/>
    <lineage>
        <taxon>Bacteria</taxon>
        <taxon>Pseudomonadati</taxon>
        <taxon>Bacteroidota</taxon>
        <taxon>Sphingobacteriia</taxon>
        <taxon>Sphingobacteriales</taxon>
        <taxon>Sphingobacteriaceae</taxon>
        <taxon>Pararcticibacter</taxon>
    </lineage>
</organism>
<feature type="non-terminal residue" evidence="2">
    <location>
        <position position="1"/>
    </location>
</feature>
<reference evidence="2 3" key="1">
    <citation type="submission" date="2018-04" db="EMBL/GenBank/DDBJ databases">
        <title>Pedobacter chongqingensis sp. nov., isolated from a rottenly hemp rope.</title>
        <authorList>
            <person name="Cai Y."/>
        </authorList>
    </citation>
    <scope>NUCLEOTIDE SEQUENCE [LARGE SCALE GENOMIC DNA]</scope>
    <source>
        <strain evidence="2 3">FJ4-8</strain>
    </source>
</reference>
<gene>
    <name evidence="2" type="ORF">DDR33_20135</name>
</gene>
<evidence type="ECO:0000313" key="3">
    <source>
        <dbReference type="Proteomes" id="UP000245647"/>
    </source>
</evidence>